<reference evidence="2 3" key="1">
    <citation type="submission" date="2020-02" db="EMBL/GenBank/DDBJ databases">
        <title>Genome sequences of Thiorhodococcus mannitoliphagus and Thiorhodococcus minor, purple sulfur photosynthetic bacteria in the gammaproteobacterial family, Chromatiaceae.</title>
        <authorList>
            <person name="Aviles F.A."/>
            <person name="Meyer T.E."/>
            <person name="Kyndt J.A."/>
        </authorList>
    </citation>
    <scope>NUCLEOTIDE SEQUENCE [LARGE SCALE GENOMIC DNA]</scope>
    <source>
        <strain evidence="2 3">DSM 11518</strain>
    </source>
</reference>
<dbReference type="Proteomes" id="UP000483379">
    <property type="component" value="Unassembled WGS sequence"/>
</dbReference>
<evidence type="ECO:0000259" key="1">
    <source>
        <dbReference type="Pfam" id="PF14690"/>
    </source>
</evidence>
<feature type="non-terminal residue" evidence="2">
    <location>
        <position position="121"/>
    </location>
</feature>
<name>A0A6M0K8K1_9GAMM</name>
<dbReference type="EMBL" id="JAAIJQ010000107">
    <property type="protein sequence ID" value="NEV64735.1"/>
    <property type="molecule type" value="Genomic_DNA"/>
</dbReference>
<keyword evidence="3" id="KW-1185">Reference proteome</keyword>
<accession>A0A6M0K8K1</accession>
<dbReference type="AlphaFoldDB" id="A0A6M0K8K1"/>
<sequence>MKFDPDTLQTLLNLPDIVVDRVVLGERKTLKVYVHSTLEGTRCRHCGKPIEHAYGLGQEIELRHLPLGQYRVVVVLRPKRYQCRDCDGHPTTSQTLSWYTPRASVTKAFEQQMLLELINST</sequence>
<dbReference type="Pfam" id="PF14690">
    <property type="entry name" value="Zn_ribbon_ISL3"/>
    <property type="match status" value="1"/>
</dbReference>
<comment type="caution">
    <text evidence="2">The sequence shown here is derived from an EMBL/GenBank/DDBJ whole genome shotgun (WGS) entry which is preliminary data.</text>
</comment>
<proteinExistence type="predicted"/>
<gene>
    <name evidence="2" type="ORF">G3446_23170</name>
</gene>
<evidence type="ECO:0000313" key="3">
    <source>
        <dbReference type="Proteomes" id="UP000483379"/>
    </source>
</evidence>
<feature type="domain" description="Transposase IS204/IS1001/IS1096/IS1165 zinc-finger" evidence="1">
    <location>
        <begin position="41"/>
        <end position="86"/>
    </location>
</feature>
<organism evidence="2 3">
    <name type="scientific">Thiorhodococcus minor</name>
    <dbReference type="NCBI Taxonomy" id="57489"/>
    <lineage>
        <taxon>Bacteria</taxon>
        <taxon>Pseudomonadati</taxon>
        <taxon>Pseudomonadota</taxon>
        <taxon>Gammaproteobacteria</taxon>
        <taxon>Chromatiales</taxon>
        <taxon>Chromatiaceae</taxon>
        <taxon>Thiorhodococcus</taxon>
    </lineage>
</organism>
<evidence type="ECO:0000313" key="2">
    <source>
        <dbReference type="EMBL" id="NEV64735.1"/>
    </source>
</evidence>
<dbReference type="InterPro" id="IPR029261">
    <property type="entry name" value="Transposase_Znf"/>
</dbReference>
<dbReference type="RefSeq" id="WP_164455760.1">
    <property type="nucleotide sequence ID" value="NZ_JAAIJQ010000107.1"/>
</dbReference>
<protein>
    <submittedName>
        <fullName evidence="2">Transposase</fullName>
    </submittedName>
</protein>